<sequence>MSATLSKDLREKYSVRAMPIRKDDEVLVVRGAFKNREGKVMQCYRKKFVIHVERCVTDKVNKQQVQVGIHPSNVMITKLKLDKDRLNLLNRKRVEKDGAAAVSQTEVNMAGVD</sequence>
<dbReference type="InterPro" id="IPR014722">
    <property type="entry name" value="Rib_uL2_dom2"/>
</dbReference>
<gene>
    <name evidence="9" type="ORF">PPAR1163_LOCUS24348</name>
</gene>
<dbReference type="CDD" id="cd06089">
    <property type="entry name" value="KOW_RPL26"/>
    <property type="match status" value="1"/>
</dbReference>
<accession>A0A7S1UH12</accession>
<dbReference type="AlphaFoldDB" id="A0A7S1UH12"/>
<dbReference type="GO" id="GO:0009507">
    <property type="term" value="C:chloroplast"/>
    <property type="evidence" value="ECO:0007669"/>
    <property type="project" value="UniProtKB-SubCell"/>
</dbReference>
<dbReference type="InterPro" id="IPR005825">
    <property type="entry name" value="Ribosomal_uL24_CS"/>
</dbReference>
<evidence type="ECO:0000256" key="2">
    <source>
        <dbReference type="ARBA" id="ARBA00010618"/>
    </source>
</evidence>
<evidence type="ECO:0000256" key="7">
    <source>
        <dbReference type="ARBA" id="ARBA00035361"/>
    </source>
</evidence>
<keyword evidence="5" id="KW-0689">Ribosomal protein</keyword>
<comment type="subcellular location">
    <subcellularLocation>
        <location evidence="1">Plastid</location>
        <location evidence="1">Chloroplast</location>
    </subcellularLocation>
</comment>
<evidence type="ECO:0000259" key="8">
    <source>
        <dbReference type="SMART" id="SM00739"/>
    </source>
</evidence>
<evidence type="ECO:0000256" key="4">
    <source>
        <dbReference type="ARBA" id="ARBA00022640"/>
    </source>
</evidence>
<dbReference type="InterPro" id="IPR008991">
    <property type="entry name" value="Translation_prot_SH3-like_sf"/>
</dbReference>
<protein>
    <recommendedName>
        <fullName evidence="7">50S ribosomal protein L24, chloroplastic</fullName>
    </recommendedName>
</protein>
<dbReference type="PROSITE" id="PS01108">
    <property type="entry name" value="RIBOSOMAL_L24"/>
    <property type="match status" value="1"/>
</dbReference>
<comment type="similarity">
    <text evidence="2">Belongs to the universal ribosomal protein uL24 family.</text>
</comment>
<dbReference type="InterPro" id="IPR041988">
    <property type="entry name" value="Ribosomal_uL24_KOW"/>
</dbReference>
<evidence type="ECO:0000313" key="9">
    <source>
        <dbReference type="EMBL" id="CAD9265925.1"/>
    </source>
</evidence>
<dbReference type="PANTHER" id="PTHR11143">
    <property type="entry name" value="60S RIBOSOMAL PROTEIN L26 FAMILY MEMBER"/>
    <property type="match status" value="1"/>
</dbReference>
<dbReference type="Pfam" id="PF00467">
    <property type="entry name" value="KOW"/>
    <property type="match status" value="1"/>
</dbReference>
<dbReference type="InterPro" id="IPR005756">
    <property type="entry name" value="Ribosomal_uL24_euk/arc"/>
</dbReference>
<dbReference type="Gene3D" id="2.30.30.30">
    <property type="match status" value="1"/>
</dbReference>
<proteinExistence type="inferred from homology"/>
<evidence type="ECO:0000256" key="3">
    <source>
        <dbReference type="ARBA" id="ARBA00022528"/>
    </source>
</evidence>
<dbReference type="InterPro" id="IPR005824">
    <property type="entry name" value="KOW"/>
</dbReference>
<name>A0A7S1UH12_9STRA</name>
<keyword evidence="3" id="KW-0150">Chloroplast</keyword>
<dbReference type="GO" id="GO:0015934">
    <property type="term" value="C:large ribosomal subunit"/>
    <property type="evidence" value="ECO:0007669"/>
    <property type="project" value="InterPro"/>
</dbReference>
<dbReference type="FunFam" id="2.30.30.30:FF:000009">
    <property type="entry name" value="60S ribosomal protein L26"/>
    <property type="match status" value="1"/>
</dbReference>
<dbReference type="Pfam" id="PF16906">
    <property type="entry name" value="Ribosomal_L26"/>
    <property type="match status" value="1"/>
</dbReference>
<feature type="domain" description="KOW" evidence="8">
    <location>
        <begin position="19"/>
        <end position="46"/>
    </location>
</feature>
<reference evidence="9" key="1">
    <citation type="submission" date="2021-01" db="EMBL/GenBank/DDBJ databases">
        <authorList>
            <person name="Corre E."/>
            <person name="Pelletier E."/>
            <person name="Niang G."/>
            <person name="Scheremetjew M."/>
            <person name="Finn R."/>
            <person name="Kale V."/>
            <person name="Holt S."/>
            <person name="Cochrane G."/>
            <person name="Meng A."/>
            <person name="Brown T."/>
            <person name="Cohen L."/>
        </authorList>
    </citation>
    <scope>NUCLEOTIDE SEQUENCE</scope>
    <source>
        <strain evidence="9">CCMP2877</strain>
    </source>
</reference>
<dbReference type="GO" id="GO:0003735">
    <property type="term" value="F:structural constituent of ribosome"/>
    <property type="evidence" value="ECO:0007669"/>
    <property type="project" value="InterPro"/>
</dbReference>
<dbReference type="SMART" id="SM00739">
    <property type="entry name" value="KOW"/>
    <property type="match status" value="1"/>
</dbReference>
<keyword evidence="4" id="KW-0934">Plastid</keyword>
<dbReference type="GO" id="GO:0006412">
    <property type="term" value="P:translation"/>
    <property type="evidence" value="ECO:0007669"/>
    <property type="project" value="InterPro"/>
</dbReference>
<organism evidence="9">
    <name type="scientific">Phaeomonas parva</name>
    <dbReference type="NCBI Taxonomy" id="124430"/>
    <lineage>
        <taxon>Eukaryota</taxon>
        <taxon>Sar</taxon>
        <taxon>Stramenopiles</taxon>
        <taxon>Ochrophyta</taxon>
        <taxon>Pinguiophyceae</taxon>
        <taxon>Pinguiochrysidales</taxon>
        <taxon>Pinguiochrysidaceae</taxon>
        <taxon>Phaeomonas</taxon>
    </lineage>
</organism>
<dbReference type="GO" id="GO:0003723">
    <property type="term" value="F:RNA binding"/>
    <property type="evidence" value="ECO:0007669"/>
    <property type="project" value="InterPro"/>
</dbReference>
<keyword evidence="6" id="KW-0687">Ribonucleoprotein</keyword>
<dbReference type="EMBL" id="HBGJ01038633">
    <property type="protein sequence ID" value="CAD9265925.1"/>
    <property type="molecule type" value="Transcribed_RNA"/>
</dbReference>
<evidence type="ECO:0000256" key="6">
    <source>
        <dbReference type="ARBA" id="ARBA00023274"/>
    </source>
</evidence>
<evidence type="ECO:0000256" key="1">
    <source>
        <dbReference type="ARBA" id="ARBA00004229"/>
    </source>
</evidence>
<evidence type="ECO:0000256" key="5">
    <source>
        <dbReference type="ARBA" id="ARBA00022980"/>
    </source>
</evidence>
<dbReference type="SUPFAM" id="SSF50104">
    <property type="entry name" value="Translation proteins SH3-like domain"/>
    <property type="match status" value="1"/>
</dbReference>
<dbReference type="NCBIfam" id="TIGR01080">
    <property type="entry name" value="rplX_A_E"/>
    <property type="match status" value="1"/>
</dbReference>